<dbReference type="Proteomes" id="UP001549047">
    <property type="component" value="Unassembled WGS sequence"/>
</dbReference>
<dbReference type="InterPro" id="IPR021263">
    <property type="entry name" value="DUF2840"/>
</dbReference>
<dbReference type="RefSeq" id="WP_354556050.1">
    <property type="nucleotide sequence ID" value="NZ_JBEPMB010000002.1"/>
</dbReference>
<organism evidence="1 2">
    <name type="scientific">Rhizobium aquaticum</name>
    <dbReference type="NCBI Taxonomy" id="1549636"/>
    <lineage>
        <taxon>Bacteria</taxon>
        <taxon>Pseudomonadati</taxon>
        <taxon>Pseudomonadota</taxon>
        <taxon>Alphaproteobacteria</taxon>
        <taxon>Hyphomicrobiales</taxon>
        <taxon>Rhizobiaceae</taxon>
        <taxon>Rhizobium/Agrobacterium group</taxon>
        <taxon>Rhizobium</taxon>
    </lineage>
</organism>
<evidence type="ECO:0000313" key="1">
    <source>
        <dbReference type="EMBL" id="MET3613517.1"/>
    </source>
</evidence>
<protein>
    <recommendedName>
        <fullName evidence="3">Glycosidase</fullName>
    </recommendedName>
</protein>
<keyword evidence="2" id="KW-1185">Reference proteome</keyword>
<proteinExistence type="predicted"/>
<comment type="caution">
    <text evidence="1">The sequence shown here is derived from an EMBL/GenBank/DDBJ whole genome shotgun (WGS) entry which is preliminary data.</text>
</comment>
<reference evidence="1 2" key="1">
    <citation type="submission" date="2024-06" db="EMBL/GenBank/DDBJ databases">
        <title>Genomic Encyclopedia of Type Strains, Phase IV (KMG-IV): sequencing the most valuable type-strain genomes for metagenomic binning, comparative biology and taxonomic classification.</title>
        <authorList>
            <person name="Goeker M."/>
        </authorList>
    </citation>
    <scope>NUCLEOTIDE SEQUENCE [LARGE SCALE GENOMIC DNA]</scope>
    <source>
        <strain evidence="1 2">DSM 29780</strain>
    </source>
</reference>
<name>A0ABV2IYC7_9HYPH</name>
<gene>
    <name evidence="1" type="ORF">ABID16_001846</name>
</gene>
<dbReference type="EMBL" id="JBEPMB010000002">
    <property type="protein sequence ID" value="MET3613517.1"/>
    <property type="molecule type" value="Genomic_DNA"/>
</dbReference>
<accession>A0ABV2IYC7</accession>
<dbReference type="Pfam" id="PF11000">
    <property type="entry name" value="DUF2840"/>
    <property type="match status" value="1"/>
</dbReference>
<evidence type="ECO:0000313" key="2">
    <source>
        <dbReference type="Proteomes" id="UP001549047"/>
    </source>
</evidence>
<evidence type="ECO:0008006" key="3">
    <source>
        <dbReference type="Google" id="ProtNLM"/>
    </source>
</evidence>
<sequence length="173" mass="19650">MSVIAGSQAIRQAGPASAQATELTEVELVWIEKQIEHWIRFGHETSERLIDRRRRCVSFAPESVFALIRWAANRFGTVSSHLYVVRTVRPGYVFQTVPSVVPGGDILLHVASWPKVERVLSHIDAIEALRIDPCAVAPDHWRHLHNRLATGEPPRPYTLARHRAWLKRLEASQ</sequence>